<proteinExistence type="predicted"/>
<gene>
    <name evidence="2" type="ORF">CR513_52023</name>
</gene>
<evidence type="ECO:0000313" key="3">
    <source>
        <dbReference type="Proteomes" id="UP000257109"/>
    </source>
</evidence>
<keyword evidence="3" id="KW-1185">Reference proteome</keyword>
<dbReference type="AlphaFoldDB" id="A0A371ESL4"/>
<feature type="non-terminal residue" evidence="2">
    <location>
        <position position="1"/>
    </location>
</feature>
<reference evidence="2" key="1">
    <citation type="submission" date="2018-05" db="EMBL/GenBank/DDBJ databases">
        <title>Draft genome of Mucuna pruriens seed.</title>
        <authorList>
            <person name="Nnadi N.E."/>
            <person name="Vos R."/>
            <person name="Hasami M.H."/>
            <person name="Devisetty U.K."/>
            <person name="Aguiy J.C."/>
        </authorList>
    </citation>
    <scope>NUCLEOTIDE SEQUENCE [LARGE SCALE GENOMIC DNA]</scope>
    <source>
        <strain evidence="2">JCA_2017</strain>
    </source>
</reference>
<dbReference type="PANTHER" id="PTHR33067:SF15">
    <property type="entry name" value="RNA-DIRECTED DNA POLYMERASE"/>
    <property type="match status" value="1"/>
</dbReference>
<dbReference type="InterPro" id="IPR021109">
    <property type="entry name" value="Peptidase_aspartic_dom_sf"/>
</dbReference>
<organism evidence="2 3">
    <name type="scientific">Mucuna pruriens</name>
    <name type="common">Velvet bean</name>
    <name type="synonym">Dolichos pruriens</name>
    <dbReference type="NCBI Taxonomy" id="157652"/>
    <lineage>
        <taxon>Eukaryota</taxon>
        <taxon>Viridiplantae</taxon>
        <taxon>Streptophyta</taxon>
        <taxon>Embryophyta</taxon>
        <taxon>Tracheophyta</taxon>
        <taxon>Spermatophyta</taxon>
        <taxon>Magnoliopsida</taxon>
        <taxon>eudicotyledons</taxon>
        <taxon>Gunneridae</taxon>
        <taxon>Pentapetalae</taxon>
        <taxon>rosids</taxon>
        <taxon>fabids</taxon>
        <taxon>Fabales</taxon>
        <taxon>Fabaceae</taxon>
        <taxon>Papilionoideae</taxon>
        <taxon>50 kb inversion clade</taxon>
        <taxon>NPAAA clade</taxon>
        <taxon>indigoferoid/millettioid clade</taxon>
        <taxon>Phaseoleae</taxon>
        <taxon>Mucuna</taxon>
    </lineage>
</organism>
<dbReference type="Proteomes" id="UP000257109">
    <property type="component" value="Unassembled WGS sequence"/>
</dbReference>
<evidence type="ECO:0000313" key="2">
    <source>
        <dbReference type="EMBL" id="RDX68929.1"/>
    </source>
</evidence>
<protein>
    <submittedName>
        <fullName evidence="2">Uncharacterized protein</fullName>
    </submittedName>
</protein>
<feature type="region of interest" description="Disordered" evidence="1">
    <location>
        <begin position="249"/>
        <end position="319"/>
    </location>
</feature>
<dbReference type="OrthoDB" id="1429195at2759"/>
<feature type="compositionally biased region" description="Basic and acidic residues" evidence="1">
    <location>
        <begin position="268"/>
        <end position="279"/>
    </location>
</feature>
<dbReference type="PANTHER" id="PTHR33067">
    <property type="entry name" value="RNA-DIRECTED DNA POLYMERASE-RELATED"/>
    <property type="match status" value="1"/>
</dbReference>
<dbReference type="EMBL" id="QJKJ01012328">
    <property type="protein sequence ID" value="RDX68929.1"/>
    <property type="molecule type" value="Genomic_DNA"/>
</dbReference>
<dbReference type="Gene3D" id="2.40.70.10">
    <property type="entry name" value="Acid Proteases"/>
    <property type="match status" value="1"/>
</dbReference>
<sequence length="346" mass="38503">MLDLGASINVMPTSIYRDYHSARKQKHCYRGCFVQVNKLIFPADLYVLDMEEETSKKGSTLILGRPFLMTAKTKIDVHAGTLSIELGDTLVQFNIFEAMKHRTEDHSLFGINLLDEIVEEYLQLNNSNEDIEKFTGSTDEISCLGKRPTMWNDIADLEFEAELSVLLDQVRNQEHSECTKDAIVKVAETEKSPIEQLATIFTAEIKSAIEGRLEDEIEVNSAKKSNIKADTLAETVSANEDQIQAGVEINVPPGSDSEAAQEANADSDPTRTEVTESSRPKQPKAEIMTVHLVPSQDQVGQTDPSTLTEKSPSLPPMELKPLSNHLKYAYLDSEQQLPITIANNLH</sequence>
<evidence type="ECO:0000256" key="1">
    <source>
        <dbReference type="SAM" id="MobiDB-lite"/>
    </source>
</evidence>
<comment type="caution">
    <text evidence="2">The sequence shown here is derived from an EMBL/GenBank/DDBJ whole genome shotgun (WGS) entry which is preliminary data.</text>
</comment>
<accession>A0A371ESL4</accession>
<name>A0A371ESL4_MUCPR</name>
<feature type="compositionally biased region" description="Polar residues" evidence="1">
    <location>
        <begin position="295"/>
        <end position="311"/>
    </location>
</feature>